<dbReference type="InterPro" id="IPR029017">
    <property type="entry name" value="Enolase-like_N"/>
</dbReference>
<dbReference type="PROSITE" id="PS51318">
    <property type="entry name" value="TAT"/>
    <property type="match status" value="1"/>
</dbReference>
<evidence type="ECO:0000256" key="4">
    <source>
        <dbReference type="ARBA" id="ARBA00023235"/>
    </source>
</evidence>
<evidence type="ECO:0000256" key="2">
    <source>
        <dbReference type="ARBA" id="ARBA00022723"/>
    </source>
</evidence>
<dbReference type="Pfam" id="PF02746">
    <property type="entry name" value="MR_MLE_N"/>
    <property type="match status" value="1"/>
</dbReference>
<protein>
    <recommendedName>
        <fullName evidence="7">Dipeptide epimerase</fullName>
        <ecNumber evidence="7">5.1.1.-</ecNumber>
    </recommendedName>
</protein>
<dbReference type="InterPro" id="IPR019546">
    <property type="entry name" value="TAT_signal_bac_arc"/>
</dbReference>
<name>A0A9D2KT74_9BACE</name>
<dbReference type="SFLD" id="SFLDG00180">
    <property type="entry name" value="muconate_cycloisomerase"/>
    <property type="match status" value="1"/>
</dbReference>
<dbReference type="InterPro" id="IPR006311">
    <property type="entry name" value="TAT_signal"/>
</dbReference>
<accession>A0A9D2KT74</accession>
<dbReference type="SMART" id="SM00922">
    <property type="entry name" value="MR_MLE"/>
    <property type="match status" value="1"/>
</dbReference>
<dbReference type="GO" id="GO:0000287">
    <property type="term" value="F:magnesium ion binding"/>
    <property type="evidence" value="ECO:0007669"/>
    <property type="project" value="UniProtKB-ARBA"/>
</dbReference>
<feature type="binding site" evidence="6">
    <location>
        <position position="254"/>
    </location>
    <ligand>
        <name>Mg(2+)</name>
        <dbReference type="ChEBI" id="CHEBI:18420"/>
    </ligand>
</feature>
<dbReference type="GO" id="GO:0016855">
    <property type="term" value="F:racemase and epimerase activity, acting on amino acids and derivatives"/>
    <property type="evidence" value="ECO:0007669"/>
    <property type="project" value="UniProtKB-UniRule"/>
</dbReference>
<evidence type="ECO:0000256" key="1">
    <source>
        <dbReference type="ARBA" id="ARBA00008031"/>
    </source>
</evidence>
<dbReference type="InterPro" id="IPR034603">
    <property type="entry name" value="Dipeptide_epimerase"/>
</dbReference>
<keyword evidence="4 7" id="KW-0413">Isomerase</keyword>
<feature type="binding site" evidence="6">
    <location>
        <position position="279"/>
    </location>
    <ligand>
        <name>Mg(2+)</name>
        <dbReference type="ChEBI" id="CHEBI:18420"/>
    </ligand>
</feature>
<dbReference type="SUPFAM" id="SSF54826">
    <property type="entry name" value="Enolase N-terminal domain-like"/>
    <property type="match status" value="1"/>
</dbReference>
<dbReference type="EMBL" id="DWZE01000030">
    <property type="protein sequence ID" value="HJA82819.1"/>
    <property type="molecule type" value="Genomic_DNA"/>
</dbReference>
<dbReference type="Gene3D" id="3.20.20.120">
    <property type="entry name" value="Enolase-like C-terminal domain"/>
    <property type="match status" value="1"/>
</dbReference>
<evidence type="ECO:0000256" key="6">
    <source>
        <dbReference type="PIRSR" id="PIRSR634603-3"/>
    </source>
</evidence>
<dbReference type="Gene3D" id="3.30.390.10">
    <property type="entry name" value="Enolase-like, N-terminal domain"/>
    <property type="match status" value="1"/>
</dbReference>
<evidence type="ECO:0000256" key="3">
    <source>
        <dbReference type="ARBA" id="ARBA00022842"/>
    </source>
</evidence>
<dbReference type="InterPro" id="IPR029065">
    <property type="entry name" value="Enolase_C-like"/>
</dbReference>
<feature type="binding site" evidence="6">
    <location>
        <position position="227"/>
    </location>
    <ligand>
        <name>Mg(2+)</name>
        <dbReference type="ChEBI" id="CHEBI:18420"/>
    </ligand>
</feature>
<dbReference type="Pfam" id="PF13378">
    <property type="entry name" value="MR_MLE_C"/>
    <property type="match status" value="1"/>
</dbReference>
<comment type="similarity">
    <text evidence="1 7">Belongs to the mandelate racemase/muconate lactonizing enzyme family.</text>
</comment>
<reference evidence="9" key="1">
    <citation type="journal article" date="2021" name="PeerJ">
        <title>Extensive microbial diversity within the chicken gut microbiome revealed by metagenomics and culture.</title>
        <authorList>
            <person name="Gilroy R."/>
            <person name="Ravi A."/>
            <person name="Getino M."/>
            <person name="Pursley I."/>
            <person name="Horton D.L."/>
            <person name="Alikhan N.F."/>
            <person name="Baker D."/>
            <person name="Gharbi K."/>
            <person name="Hall N."/>
            <person name="Watson M."/>
            <person name="Adriaenssens E.M."/>
            <person name="Foster-Nyarko E."/>
            <person name="Jarju S."/>
            <person name="Secka A."/>
            <person name="Antonio M."/>
            <person name="Oren A."/>
            <person name="Chaudhuri R.R."/>
            <person name="La Ragione R."/>
            <person name="Hildebrand F."/>
            <person name="Pallen M.J."/>
        </authorList>
    </citation>
    <scope>NUCLEOTIDE SEQUENCE</scope>
    <source>
        <strain evidence="9">ChiHecec1B25-7008</strain>
    </source>
</reference>
<dbReference type="SFLD" id="SFLDS00001">
    <property type="entry name" value="Enolase"/>
    <property type="match status" value="1"/>
</dbReference>
<evidence type="ECO:0000256" key="5">
    <source>
        <dbReference type="PIRSR" id="PIRSR634603-1"/>
    </source>
</evidence>
<evidence type="ECO:0000313" key="9">
    <source>
        <dbReference type="EMBL" id="HJA82819.1"/>
    </source>
</evidence>
<comment type="cofactor">
    <cofactor evidence="6 7">
        <name>Mg(2+)</name>
        <dbReference type="ChEBI" id="CHEBI:18420"/>
    </cofactor>
    <text evidence="6 7">Binds 1 Mg(2+) ion per subunit.</text>
</comment>
<feature type="domain" description="Mandelate racemase/muconate lactonizing enzyme C-terminal" evidence="8">
    <location>
        <begin position="183"/>
        <end position="275"/>
    </location>
</feature>
<evidence type="ECO:0000259" key="8">
    <source>
        <dbReference type="SMART" id="SM00922"/>
    </source>
</evidence>
<dbReference type="InterPro" id="IPR013341">
    <property type="entry name" value="Mandelate_racemase_N_dom"/>
</dbReference>
<dbReference type="AlphaFoldDB" id="A0A9D2KT74"/>
<dbReference type="NCBIfam" id="TIGR01409">
    <property type="entry name" value="TAT_signal_seq"/>
    <property type="match status" value="1"/>
</dbReference>
<comment type="caution">
    <text evidence="9">The sequence shown here is derived from an EMBL/GenBank/DDBJ whole genome shotgun (WGS) entry which is preliminary data.</text>
</comment>
<sequence>MQTRRDFLKTATLATLGLGMGVEEAEAALPLFNINRRNRLAPCLRLRFFPYELKLRHVFTVATYSRSTTPDVQVEIDYDGITGYGEASMPPYLQKELGSLESVMAFLKQVQARIGQFTDPFRLEDILSWVDGLSEGNAAAKAAVDIALHDLVGKLLQAPWYRIWGLDKEKTPSTTYTIGMDTPDVVRQKTEECAGQFNILKVKLGGKHDKQMIETIRSVTNLPIAVDANQGWTDRRQALEEIHWLKGQGIVMVEQPMPKERLDDIAWITQHSPLPVFADESVQRLKDIPALRGAFTGINIKLMKCTGMREAWKMLTLARALDMQVMVGCMTETSCAISAAAQLSPGIDFADLDGSLLIANDRFRGMEVVKGKITLPDRPGIGVEKI</sequence>
<evidence type="ECO:0000313" key="10">
    <source>
        <dbReference type="Proteomes" id="UP000823860"/>
    </source>
</evidence>
<keyword evidence="3 6" id="KW-0460">Magnesium</keyword>
<dbReference type="PANTHER" id="PTHR48080">
    <property type="entry name" value="D-GALACTONATE DEHYDRATASE-RELATED"/>
    <property type="match status" value="1"/>
</dbReference>
<dbReference type="PANTHER" id="PTHR48080:SF3">
    <property type="entry name" value="ENOLASE SUPERFAMILY MEMBER DDB_G0284701"/>
    <property type="match status" value="1"/>
</dbReference>
<dbReference type="InterPro" id="IPR036849">
    <property type="entry name" value="Enolase-like_C_sf"/>
</dbReference>
<feature type="active site" description="Proton acceptor; specific for (R)-substrate epimerization" evidence="5">
    <location>
        <position position="203"/>
    </location>
</feature>
<dbReference type="CDD" id="cd03319">
    <property type="entry name" value="L-Ala-DL-Glu_epimerase"/>
    <property type="match status" value="1"/>
</dbReference>
<evidence type="ECO:0000256" key="7">
    <source>
        <dbReference type="RuleBase" id="RU366006"/>
    </source>
</evidence>
<keyword evidence="2 6" id="KW-0479">Metal-binding</keyword>
<dbReference type="Proteomes" id="UP000823860">
    <property type="component" value="Unassembled WGS sequence"/>
</dbReference>
<organism evidence="9 10">
    <name type="scientific">Candidatus Bacteroides intestinavium</name>
    <dbReference type="NCBI Taxonomy" id="2838469"/>
    <lineage>
        <taxon>Bacteria</taxon>
        <taxon>Pseudomonadati</taxon>
        <taxon>Bacteroidota</taxon>
        <taxon>Bacteroidia</taxon>
        <taxon>Bacteroidales</taxon>
        <taxon>Bacteroidaceae</taxon>
        <taxon>Bacteroides</taxon>
    </lineage>
</organism>
<dbReference type="EC" id="5.1.1.-" evidence="7"/>
<proteinExistence type="inferred from homology"/>
<gene>
    <name evidence="9" type="ORF">H9785_02420</name>
</gene>
<feature type="active site" description="Proton acceptor; specific for (S)-substrate epimerization" evidence="5">
    <location>
        <position position="301"/>
    </location>
</feature>
<dbReference type="InterPro" id="IPR013342">
    <property type="entry name" value="Mandelate_racemase_C"/>
</dbReference>
<dbReference type="InterPro" id="IPR034593">
    <property type="entry name" value="DgoD-like"/>
</dbReference>
<dbReference type="SUPFAM" id="SSF51604">
    <property type="entry name" value="Enolase C-terminal domain-like"/>
    <property type="match status" value="1"/>
</dbReference>
<reference evidence="9" key="2">
    <citation type="submission" date="2021-04" db="EMBL/GenBank/DDBJ databases">
        <authorList>
            <person name="Gilroy R."/>
        </authorList>
    </citation>
    <scope>NUCLEOTIDE SEQUENCE</scope>
    <source>
        <strain evidence="9">ChiHecec1B25-7008</strain>
    </source>
</reference>